<dbReference type="PROSITE" id="PS50235">
    <property type="entry name" value="USP_3"/>
    <property type="match status" value="1"/>
</dbReference>
<dbReference type="CDD" id="cd02661">
    <property type="entry name" value="Peptidase_C19E"/>
    <property type="match status" value="1"/>
</dbReference>
<dbReference type="SUPFAM" id="SSF101936">
    <property type="entry name" value="DNA-binding pseudobarrel domain"/>
    <property type="match status" value="3"/>
</dbReference>
<evidence type="ECO:0000256" key="6">
    <source>
        <dbReference type="ARBA" id="ARBA00023242"/>
    </source>
</evidence>
<evidence type="ECO:0000256" key="4">
    <source>
        <dbReference type="ARBA" id="ARBA00023125"/>
    </source>
</evidence>
<keyword evidence="8" id="KW-0812">Transmembrane</keyword>
<evidence type="ECO:0000259" key="9">
    <source>
        <dbReference type="PROSITE" id="PS50235"/>
    </source>
</evidence>
<feature type="non-terminal residue" evidence="11">
    <location>
        <position position="1"/>
    </location>
</feature>
<feature type="compositionally biased region" description="Basic and acidic residues" evidence="7">
    <location>
        <begin position="984"/>
        <end position="1006"/>
    </location>
</feature>
<keyword evidence="8" id="KW-1133">Transmembrane helix</keyword>
<keyword evidence="3" id="KW-0805">Transcription regulation</keyword>
<evidence type="ECO:0000256" key="8">
    <source>
        <dbReference type="SAM" id="Phobius"/>
    </source>
</evidence>
<comment type="similarity">
    <text evidence="2">Belongs to the peptidase C19 family.</text>
</comment>
<dbReference type="InterPro" id="IPR001394">
    <property type="entry name" value="Peptidase_C19_UCH"/>
</dbReference>
<keyword evidence="6" id="KW-0539">Nucleus</keyword>
<keyword evidence="5" id="KW-0804">Transcription</keyword>
<dbReference type="PANTHER" id="PTHR24006:SF929">
    <property type="entry name" value="UBIQUITIN CARBOXYL-TERMINAL HYDROLASE 18"/>
    <property type="match status" value="1"/>
</dbReference>
<dbReference type="InterPro" id="IPR050164">
    <property type="entry name" value="Peptidase_C19"/>
</dbReference>
<dbReference type="CDD" id="cd10017">
    <property type="entry name" value="B3_DNA"/>
    <property type="match status" value="1"/>
</dbReference>
<dbReference type="Pfam" id="PF02362">
    <property type="entry name" value="B3"/>
    <property type="match status" value="2"/>
</dbReference>
<keyword evidence="4" id="KW-0238">DNA-binding</keyword>
<evidence type="ECO:0000259" key="10">
    <source>
        <dbReference type="PROSITE" id="PS50863"/>
    </source>
</evidence>
<dbReference type="InterPro" id="IPR003340">
    <property type="entry name" value="B3_DNA-bd"/>
</dbReference>
<keyword evidence="12" id="KW-1185">Reference proteome</keyword>
<evidence type="ECO:0000256" key="5">
    <source>
        <dbReference type="ARBA" id="ARBA00023163"/>
    </source>
</evidence>
<evidence type="ECO:0000313" key="11">
    <source>
        <dbReference type="EMBL" id="KAH0901083.1"/>
    </source>
</evidence>
<dbReference type="SMART" id="SM01019">
    <property type="entry name" value="B3"/>
    <property type="match status" value="3"/>
</dbReference>
<name>A0ABQ8B8P3_BRANA</name>
<dbReference type="InterPro" id="IPR038765">
    <property type="entry name" value="Papain-like_cys_pep_sf"/>
</dbReference>
<evidence type="ECO:0000256" key="7">
    <source>
        <dbReference type="SAM" id="MobiDB-lite"/>
    </source>
</evidence>
<dbReference type="Proteomes" id="UP000824890">
    <property type="component" value="Unassembled WGS sequence"/>
</dbReference>
<evidence type="ECO:0000256" key="2">
    <source>
        <dbReference type="ARBA" id="ARBA00009085"/>
    </source>
</evidence>
<dbReference type="PROSITE" id="PS00972">
    <property type="entry name" value="USP_1"/>
    <property type="match status" value="1"/>
</dbReference>
<protein>
    <recommendedName>
        <fullName evidence="13">Ubiquitinyl hydrolase 1</fullName>
    </recommendedName>
</protein>
<dbReference type="InterPro" id="IPR028889">
    <property type="entry name" value="USP"/>
</dbReference>
<dbReference type="EMBL" id="JAGKQM010000011">
    <property type="protein sequence ID" value="KAH0901083.1"/>
    <property type="molecule type" value="Genomic_DNA"/>
</dbReference>
<evidence type="ECO:0008006" key="13">
    <source>
        <dbReference type="Google" id="ProtNLM"/>
    </source>
</evidence>
<feature type="domain" description="USP" evidence="9">
    <location>
        <begin position="187"/>
        <end position="491"/>
    </location>
</feature>
<dbReference type="Gene3D" id="3.90.70.10">
    <property type="entry name" value="Cysteine proteinases"/>
    <property type="match status" value="1"/>
</dbReference>
<evidence type="ECO:0000313" key="12">
    <source>
        <dbReference type="Proteomes" id="UP000824890"/>
    </source>
</evidence>
<dbReference type="SUPFAM" id="SSF54001">
    <property type="entry name" value="Cysteine proteinases"/>
    <property type="match status" value="1"/>
</dbReference>
<evidence type="ECO:0000256" key="1">
    <source>
        <dbReference type="ARBA" id="ARBA00004123"/>
    </source>
</evidence>
<keyword evidence="8" id="KW-0472">Membrane</keyword>
<dbReference type="Pfam" id="PF00443">
    <property type="entry name" value="UCH"/>
    <property type="match status" value="1"/>
</dbReference>
<proteinExistence type="inferred from homology"/>
<gene>
    <name evidence="11" type="ORF">HID58_040586</name>
</gene>
<sequence length="1091" mass="122806">IKTHSDKKQKHKGPSLHWERPNPNIKTRSLSSPLSNKLNEAVGSPLDLSVFTRLIPTLFFLVVGVFYFLKNTAAKYFDIGGAAAGGFDRELVAVGAEDCTTKCSRCNSFLCPLCVVLLSISSEECREIGITTLTPSARNGLRFRASRFGDCPERDQNKIRFKPREVLFPYEEFVRYFNWDNTVLAPCGLMNCGNSCFANVILQCLSWTRPLVAYLLERGHRSMRDDWCFFCAFQTHVERASQSRYPFSPVNIISRLTNIGGTLGYGRQEDAHEFMRYAIDTMQSVCLDEFGGEKMVPPRSQETTLVQYIFGGLLQSQVQCTVCNNVSEQYENMMDLTVEIHGDAVSLEECVDQFTAKEWLQGDNMYKCDRCNDYVKACKRLTIRRPPNVLTIALKRFKGGRYGKLNKRISFPETLDLSPYMSQGGEGSDVYKLYAVIVHLDMLNASFFGHYICYIKDFSGNWYRVDDSEIESVELEDVLSQRAYMLLYSRIQARSSLLCASLGSEVQEEKETDTLATKPRQKELVESSMVEAIDTNHLEAVVTNGNIDGEVKKHAVGSCSDVTASVPSSCSKPRHPVRDADTKMIVMVSSNNKPIFFIDLSGQNSIPTLQLQFQGVVQNPNIRLMELSSQLFHQTLDESLYVMVSSTNKPIFFIDLSGQNSIPMIPDSFISNHVKGKTQSTKLKLTSDVSDTSWEVELDGQRFARGWKQFSVHHGVRNDDKAIAETESSLDDSYLVAHVTSSNLNRNHMGISNKFARPNGLKNRQCEIDLLNEEGKSWTLELRHNKTTGQAYMCRGWTSFCQGNGIKAGSSCRFKLVKNGTKPVLQLCPNTSTILHKKRDVPETEGDEIGYEDCSETAQMNQNRTVAIEFKPHMLRNGQLRIPASFSRENGINEAGEITIVNKDGVEWKLHLVSVKGRGQFYVKGFKDCFRANGIKKVGDCFTLDVVRGGSSPILKICSKIKEASFDGNQTTKRRQSRMIQAPRAEEEMETRVQKKARVSAEEGSSRRTRASNKSSVGPANLQHKKPLEPCSISDQVNKVRQSIVHTLTDVRQFRSELEIKEQNLETSLLEIDALGEKIQGISKFFNVNQV</sequence>
<comment type="subcellular location">
    <subcellularLocation>
        <location evidence="1">Nucleus</location>
    </subcellularLocation>
</comment>
<dbReference type="InterPro" id="IPR015300">
    <property type="entry name" value="DNA-bd_pseudobarrel_sf"/>
</dbReference>
<feature type="transmembrane region" description="Helical" evidence="8">
    <location>
        <begin position="50"/>
        <end position="69"/>
    </location>
</feature>
<feature type="domain" description="TF-B3" evidence="10">
    <location>
        <begin position="734"/>
        <end position="830"/>
    </location>
</feature>
<organism evidence="11 12">
    <name type="scientific">Brassica napus</name>
    <name type="common">Rape</name>
    <dbReference type="NCBI Taxonomy" id="3708"/>
    <lineage>
        <taxon>Eukaryota</taxon>
        <taxon>Viridiplantae</taxon>
        <taxon>Streptophyta</taxon>
        <taxon>Embryophyta</taxon>
        <taxon>Tracheophyta</taxon>
        <taxon>Spermatophyta</taxon>
        <taxon>Magnoliopsida</taxon>
        <taxon>eudicotyledons</taxon>
        <taxon>Gunneridae</taxon>
        <taxon>Pentapetalae</taxon>
        <taxon>rosids</taxon>
        <taxon>malvids</taxon>
        <taxon>Brassicales</taxon>
        <taxon>Brassicaceae</taxon>
        <taxon>Brassiceae</taxon>
        <taxon>Brassica</taxon>
    </lineage>
</organism>
<feature type="region of interest" description="Disordered" evidence="7">
    <location>
        <begin position="1"/>
        <end position="32"/>
    </location>
</feature>
<dbReference type="PANTHER" id="PTHR24006">
    <property type="entry name" value="UBIQUITIN CARBOXYL-TERMINAL HYDROLASE"/>
    <property type="match status" value="1"/>
</dbReference>
<comment type="caution">
    <text evidence="11">The sequence shown here is derived from an EMBL/GenBank/DDBJ whole genome shotgun (WGS) entry which is preliminary data.</text>
</comment>
<evidence type="ECO:0000256" key="3">
    <source>
        <dbReference type="ARBA" id="ARBA00023015"/>
    </source>
</evidence>
<feature type="region of interest" description="Disordered" evidence="7">
    <location>
        <begin position="968"/>
        <end position="1029"/>
    </location>
</feature>
<reference evidence="11 12" key="1">
    <citation type="submission" date="2021-05" db="EMBL/GenBank/DDBJ databases">
        <title>Genome Assembly of Synthetic Allotetraploid Brassica napus Reveals Homoeologous Exchanges between Subgenomes.</title>
        <authorList>
            <person name="Davis J.T."/>
        </authorList>
    </citation>
    <scope>NUCLEOTIDE SEQUENCE [LARGE SCALE GENOMIC DNA]</scope>
    <source>
        <strain evidence="12">cv. Da-Ae</strain>
        <tissue evidence="11">Seedling</tissue>
    </source>
</reference>
<dbReference type="Gene3D" id="2.40.330.10">
    <property type="entry name" value="DNA-binding pseudobarrel domain"/>
    <property type="match status" value="3"/>
</dbReference>
<dbReference type="InterPro" id="IPR018200">
    <property type="entry name" value="USP_CS"/>
</dbReference>
<dbReference type="PROSITE" id="PS50863">
    <property type="entry name" value="B3"/>
    <property type="match status" value="1"/>
</dbReference>
<accession>A0ABQ8B8P3</accession>